<protein>
    <submittedName>
        <fullName evidence="1">SOS response-associated peptidase YedK</fullName>
    </submittedName>
</protein>
<dbReference type="Pfam" id="PF02586">
    <property type="entry name" value="SRAP"/>
    <property type="match status" value="1"/>
</dbReference>
<evidence type="ECO:0000313" key="2">
    <source>
        <dbReference type="Proteomes" id="UP001238088"/>
    </source>
</evidence>
<dbReference type="InterPro" id="IPR003738">
    <property type="entry name" value="SRAP"/>
</dbReference>
<dbReference type="Gene3D" id="3.90.1680.10">
    <property type="entry name" value="SOS response associated peptidase-like"/>
    <property type="match status" value="1"/>
</dbReference>
<sequence>MPVILNPKDEEKWLDPTNPNTDLLDKLLVSFDHEKMEAFEVSTEINSPKNNSPQLIKTIC</sequence>
<proteinExistence type="predicted"/>
<dbReference type="Proteomes" id="UP001238088">
    <property type="component" value="Unassembled WGS sequence"/>
</dbReference>
<reference evidence="1 2" key="1">
    <citation type="submission" date="2023-07" db="EMBL/GenBank/DDBJ databases">
        <title>Genomic Encyclopedia of Type Strains, Phase IV (KMG-IV): sequencing the most valuable type-strain genomes for metagenomic binning, comparative biology and taxonomic classification.</title>
        <authorList>
            <person name="Goeker M."/>
        </authorList>
    </citation>
    <scope>NUCLEOTIDE SEQUENCE [LARGE SCALE GENOMIC DNA]</scope>
    <source>
        <strain evidence="1 2">DSM 23494</strain>
    </source>
</reference>
<gene>
    <name evidence="1" type="ORF">J2S17_000447</name>
</gene>
<dbReference type="EMBL" id="JAUSUB010000001">
    <property type="protein sequence ID" value="MDQ0268578.1"/>
    <property type="molecule type" value="Genomic_DNA"/>
</dbReference>
<organism evidence="1 2">
    <name type="scientific">Cytobacillus purgationiresistens</name>
    <dbReference type="NCBI Taxonomy" id="863449"/>
    <lineage>
        <taxon>Bacteria</taxon>
        <taxon>Bacillati</taxon>
        <taxon>Bacillota</taxon>
        <taxon>Bacilli</taxon>
        <taxon>Bacillales</taxon>
        <taxon>Bacillaceae</taxon>
        <taxon>Cytobacillus</taxon>
    </lineage>
</organism>
<keyword evidence="2" id="KW-1185">Reference proteome</keyword>
<dbReference type="SUPFAM" id="SSF143081">
    <property type="entry name" value="BB1717-like"/>
    <property type="match status" value="1"/>
</dbReference>
<evidence type="ECO:0000313" key="1">
    <source>
        <dbReference type="EMBL" id="MDQ0268578.1"/>
    </source>
</evidence>
<dbReference type="InterPro" id="IPR036590">
    <property type="entry name" value="SRAP-like"/>
</dbReference>
<comment type="caution">
    <text evidence="1">The sequence shown here is derived from an EMBL/GenBank/DDBJ whole genome shotgun (WGS) entry which is preliminary data.</text>
</comment>
<name>A0ABU0ADQ9_9BACI</name>
<accession>A0ABU0ADQ9</accession>